<sequence>MPQRWAGAWPAKASAYGGPTGRTVCPETGEAESHVLDLAFSRGVVSPEAARRSVTETSNIRDSGHRALRELPCYE</sequence>
<dbReference type="AlphaFoldDB" id="A0A5E4VZ54"/>
<accession>A0A5E4VZ54</accession>
<gene>
    <name evidence="1" type="ORF">PIN31115_02948</name>
</gene>
<evidence type="ECO:0000313" key="1">
    <source>
        <dbReference type="EMBL" id="VVE17431.1"/>
    </source>
</evidence>
<name>A0A5E4VZ54_9BURK</name>
<organism evidence="1 2">
    <name type="scientific">Pandoraea iniqua</name>
    <dbReference type="NCBI Taxonomy" id="2508288"/>
    <lineage>
        <taxon>Bacteria</taxon>
        <taxon>Pseudomonadati</taxon>
        <taxon>Pseudomonadota</taxon>
        <taxon>Betaproteobacteria</taxon>
        <taxon>Burkholderiales</taxon>
        <taxon>Burkholderiaceae</taxon>
        <taxon>Pandoraea</taxon>
    </lineage>
</organism>
<proteinExistence type="predicted"/>
<keyword evidence="2" id="KW-1185">Reference proteome</keyword>
<reference evidence="1 2" key="1">
    <citation type="submission" date="2019-08" db="EMBL/GenBank/DDBJ databases">
        <authorList>
            <person name="Peeters C."/>
        </authorList>
    </citation>
    <scope>NUCLEOTIDE SEQUENCE [LARGE SCALE GENOMIC DNA]</scope>
    <source>
        <strain evidence="1 2">LMG 31115</strain>
    </source>
</reference>
<evidence type="ECO:0000313" key="2">
    <source>
        <dbReference type="Proteomes" id="UP000333828"/>
    </source>
</evidence>
<dbReference type="Proteomes" id="UP000333828">
    <property type="component" value="Unassembled WGS sequence"/>
</dbReference>
<protein>
    <submittedName>
        <fullName evidence="1">Uncharacterized protein</fullName>
    </submittedName>
</protein>
<dbReference type="EMBL" id="CABPSI010000003">
    <property type="protein sequence ID" value="VVE17431.1"/>
    <property type="molecule type" value="Genomic_DNA"/>
</dbReference>